<evidence type="ECO:0000313" key="6">
    <source>
        <dbReference type="Proteomes" id="UP000541109"/>
    </source>
</evidence>
<dbReference type="PANTHER" id="PTHR30483">
    <property type="entry name" value="LEUCINE-SPECIFIC-BINDING PROTEIN"/>
    <property type="match status" value="1"/>
</dbReference>
<protein>
    <submittedName>
        <fullName evidence="5">Penicillin-binding protein activator</fullName>
    </submittedName>
</protein>
<proteinExistence type="inferred from homology"/>
<keyword evidence="2" id="KW-0732">Signal</keyword>
<sequence length="399" mass="40516">MAAAVGAAGLLAGCSGSTLGEFQGYPSDPNAGTPPVTADTIGTGTVRVGLLLPMSSGGGAPGLPNSPGAQPPATSVGQVFRNAAQLALSDFQGADIQILVKDTGGTSEGARTAAQDAIADGAELIIGPVFAPAVGGAGSVARSSGIPVVAFSSDSSVASRGVYLLSFLPQTDVERIVSFAGSQGRRSFAALLPEDAYGAVVEAVFRQEVGKLGARIITIERYKPNDADDLRAKAQAIAAQAGNIDTLYVPAGGSVPGFVAQVMQSGAHLSQVKMIGSGQWDSPEVQNTGLLAGAWYPGPDASGFQAFADRYQQNFGSRPPRNATLAYDATILAAGLVRSAGPSRFTDRVLTNRDGFLGIDGVFRFLPNGLNQRGLAVYEVTGTGARAVDPAPRSFGSAS</sequence>
<dbReference type="SUPFAM" id="SSF53822">
    <property type="entry name" value="Periplasmic binding protein-like I"/>
    <property type="match status" value="1"/>
</dbReference>
<dbReference type="Pfam" id="PF13458">
    <property type="entry name" value="Peripla_BP_6"/>
    <property type="match status" value="1"/>
</dbReference>
<gene>
    <name evidence="5" type="ORF">H2509_16815</name>
</gene>
<dbReference type="GO" id="GO:0006865">
    <property type="term" value="P:amino acid transport"/>
    <property type="evidence" value="ECO:0007669"/>
    <property type="project" value="UniProtKB-KW"/>
</dbReference>
<keyword evidence="6" id="KW-1185">Reference proteome</keyword>
<evidence type="ECO:0000256" key="1">
    <source>
        <dbReference type="ARBA" id="ARBA00010062"/>
    </source>
</evidence>
<dbReference type="AlphaFoldDB" id="A0A839AJY7"/>
<organism evidence="5 6">
    <name type="scientific">Stappia albiluteola</name>
    <dbReference type="NCBI Taxonomy" id="2758565"/>
    <lineage>
        <taxon>Bacteria</taxon>
        <taxon>Pseudomonadati</taxon>
        <taxon>Pseudomonadota</taxon>
        <taxon>Alphaproteobacteria</taxon>
        <taxon>Hyphomicrobiales</taxon>
        <taxon>Stappiaceae</taxon>
        <taxon>Stappia</taxon>
    </lineage>
</organism>
<keyword evidence="3" id="KW-0029">Amino-acid transport</keyword>
<dbReference type="CDD" id="cd06339">
    <property type="entry name" value="PBP1_YraM_LppC_lipoprotein-like"/>
    <property type="match status" value="1"/>
</dbReference>
<feature type="domain" description="Leucine-binding protein" evidence="4">
    <location>
        <begin position="72"/>
        <end position="381"/>
    </location>
</feature>
<accession>A0A839AJY7</accession>
<evidence type="ECO:0000256" key="2">
    <source>
        <dbReference type="ARBA" id="ARBA00022729"/>
    </source>
</evidence>
<dbReference type="PANTHER" id="PTHR30483:SF6">
    <property type="entry name" value="PERIPLASMIC BINDING PROTEIN OF ABC TRANSPORTER FOR NATURAL AMINO ACIDS"/>
    <property type="match status" value="1"/>
</dbReference>
<keyword evidence="3" id="KW-0813">Transport</keyword>
<dbReference type="InterPro" id="IPR051010">
    <property type="entry name" value="BCAA_transport"/>
</dbReference>
<dbReference type="InterPro" id="IPR028081">
    <property type="entry name" value="Leu-bd"/>
</dbReference>
<comment type="caution">
    <text evidence="5">The sequence shown here is derived from an EMBL/GenBank/DDBJ whole genome shotgun (WGS) entry which is preliminary data.</text>
</comment>
<evidence type="ECO:0000313" key="5">
    <source>
        <dbReference type="EMBL" id="MBA5778789.1"/>
    </source>
</evidence>
<dbReference type="Proteomes" id="UP000541109">
    <property type="component" value="Unassembled WGS sequence"/>
</dbReference>
<dbReference type="Gene3D" id="3.40.50.2300">
    <property type="match status" value="2"/>
</dbReference>
<evidence type="ECO:0000259" key="4">
    <source>
        <dbReference type="Pfam" id="PF13458"/>
    </source>
</evidence>
<dbReference type="InterPro" id="IPR028082">
    <property type="entry name" value="Peripla_BP_I"/>
</dbReference>
<evidence type="ECO:0000256" key="3">
    <source>
        <dbReference type="ARBA" id="ARBA00022970"/>
    </source>
</evidence>
<name>A0A839AJY7_9HYPH</name>
<dbReference type="EMBL" id="JACFXV010000064">
    <property type="protein sequence ID" value="MBA5778789.1"/>
    <property type="molecule type" value="Genomic_DNA"/>
</dbReference>
<comment type="similarity">
    <text evidence="1">Belongs to the leucine-binding protein family.</text>
</comment>
<reference evidence="5 6" key="1">
    <citation type="submission" date="2020-07" db="EMBL/GenBank/DDBJ databases">
        <title>Stappia sp., F7233, whole genome shotgun sequencing project.</title>
        <authorList>
            <person name="Jiang S."/>
            <person name="Liu Z.W."/>
            <person name="Du Z.J."/>
        </authorList>
    </citation>
    <scope>NUCLEOTIDE SEQUENCE [LARGE SCALE GENOMIC DNA]</scope>
    <source>
        <strain evidence="5 6">F7233</strain>
    </source>
</reference>